<organism evidence="2 3">
    <name type="scientific">Candidatus Blackburnbacteria bacterium RIFCSPHIGHO2_02_FULL_44_20</name>
    <dbReference type="NCBI Taxonomy" id="1797516"/>
    <lineage>
        <taxon>Bacteria</taxon>
        <taxon>Candidatus Blackburniibacteriota</taxon>
    </lineage>
</organism>
<comment type="caution">
    <text evidence="2">The sequence shown here is derived from an EMBL/GenBank/DDBJ whole genome shotgun (WGS) entry which is preliminary data.</text>
</comment>
<proteinExistence type="predicted"/>
<evidence type="ECO:0000313" key="2">
    <source>
        <dbReference type="EMBL" id="OGY10558.1"/>
    </source>
</evidence>
<dbReference type="Proteomes" id="UP000178319">
    <property type="component" value="Unassembled WGS sequence"/>
</dbReference>
<feature type="transmembrane region" description="Helical" evidence="1">
    <location>
        <begin position="113"/>
        <end position="131"/>
    </location>
</feature>
<dbReference type="STRING" id="1797516.A3D26_00470"/>
<protein>
    <submittedName>
        <fullName evidence="2">Uncharacterized protein</fullName>
    </submittedName>
</protein>
<feature type="transmembrane region" description="Helical" evidence="1">
    <location>
        <begin position="81"/>
        <end position="101"/>
    </location>
</feature>
<accession>A0A1G1V596</accession>
<keyword evidence="1" id="KW-1133">Transmembrane helix</keyword>
<reference evidence="2 3" key="1">
    <citation type="journal article" date="2016" name="Nat. Commun.">
        <title>Thousands of microbial genomes shed light on interconnected biogeochemical processes in an aquifer system.</title>
        <authorList>
            <person name="Anantharaman K."/>
            <person name="Brown C.T."/>
            <person name="Hug L.A."/>
            <person name="Sharon I."/>
            <person name="Castelle C.J."/>
            <person name="Probst A.J."/>
            <person name="Thomas B.C."/>
            <person name="Singh A."/>
            <person name="Wilkins M.J."/>
            <person name="Karaoz U."/>
            <person name="Brodie E.L."/>
            <person name="Williams K.H."/>
            <person name="Hubbard S.S."/>
            <person name="Banfield J.F."/>
        </authorList>
    </citation>
    <scope>NUCLEOTIDE SEQUENCE [LARGE SCALE GENOMIC DNA]</scope>
</reference>
<feature type="transmembrane region" description="Helical" evidence="1">
    <location>
        <begin position="263"/>
        <end position="285"/>
    </location>
</feature>
<sequence>METRRIAGACFSGGALCSAVAVILGPSFWWLGLLSGLALGYLAYDFGEVWKAVVIAAARAWEEVSKGLGIFLSRPYYHLQLFAWTGVFLIARWFFLAIQAVQPSTKSQEQLSLLDVAITIVAIVFLFLIILSPRLLLWVLHSIWRKGEDLDRWEHNRFCREYVKGEGRYFQNMGFAEAHETYPNIIRWFWIGLLWLIPEAGKVCVKCAIGIVLLPWLVTRFLALFFWHLFRLIHSQKRVLCAIDGTLGGIISYFLLAETADTATAKVVLVIAGGILGAFLGVVNWELVSKRWLRVGAVTS</sequence>
<evidence type="ECO:0000256" key="1">
    <source>
        <dbReference type="SAM" id="Phobius"/>
    </source>
</evidence>
<keyword evidence="1" id="KW-0812">Transmembrane</keyword>
<dbReference type="EMBL" id="MHBZ01000033">
    <property type="protein sequence ID" value="OGY10558.1"/>
    <property type="molecule type" value="Genomic_DNA"/>
</dbReference>
<name>A0A1G1V596_9BACT</name>
<gene>
    <name evidence="2" type="ORF">A3D26_00470</name>
</gene>
<feature type="transmembrane region" description="Helical" evidence="1">
    <location>
        <begin position="239"/>
        <end position="257"/>
    </location>
</feature>
<feature type="transmembrane region" description="Helical" evidence="1">
    <location>
        <begin position="208"/>
        <end position="227"/>
    </location>
</feature>
<keyword evidence="1" id="KW-0472">Membrane</keyword>
<evidence type="ECO:0000313" key="3">
    <source>
        <dbReference type="Proteomes" id="UP000178319"/>
    </source>
</evidence>
<dbReference type="AlphaFoldDB" id="A0A1G1V596"/>